<evidence type="ECO:0000313" key="2">
    <source>
        <dbReference type="EMBL" id="KAE8235267.1"/>
    </source>
</evidence>
<dbReference type="EMBL" id="LWDF02002874">
    <property type="protein sequence ID" value="KAE8235267.1"/>
    <property type="molecule type" value="Genomic_DNA"/>
</dbReference>
<proteinExistence type="predicted"/>
<keyword evidence="3" id="KW-1185">Reference proteome</keyword>
<accession>A0A8T8S8Z9</accession>
<sequence>SERRDRGPPPTETACAGTSRQCGKPRDGQLHGSSPSLGEGGSATAVERSVLLQPRSRIQEDLRRTVGKPNTIGSNVTTTRLQTRVVLRGSGRPGQQRQSVTTGSSRLTPLVWGGKTTVCGASETAGPLPQGQKAICSGGAMRSGR</sequence>
<evidence type="ECO:0000313" key="3">
    <source>
        <dbReference type="Proteomes" id="UP000077521"/>
    </source>
</evidence>
<reference evidence="2" key="2">
    <citation type="journal article" date="2019" name="IMA Fungus">
        <title>Genome sequencing and comparison of five Tilletia species to identify candidate genes for the detection of regulated species infecting wheat.</title>
        <authorList>
            <person name="Nguyen H.D.T."/>
            <person name="Sultana T."/>
            <person name="Kesanakurti P."/>
            <person name="Hambleton S."/>
        </authorList>
    </citation>
    <scope>NUCLEOTIDE SEQUENCE</scope>
    <source>
        <strain evidence="2">DAOMC 236416</strain>
    </source>
</reference>
<reference evidence="2" key="1">
    <citation type="submission" date="2016-04" db="EMBL/GenBank/DDBJ databases">
        <authorList>
            <person name="Nguyen H.D."/>
            <person name="Samba Siva P."/>
            <person name="Cullis J."/>
            <person name="Levesque C.A."/>
            <person name="Hambleton S."/>
        </authorList>
    </citation>
    <scope>NUCLEOTIDE SEQUENCE</scope>
    <source>
        <strain evidence="2">DAOMC 236416</strain>
    </source>
</reference>
<organism evidence="2 3">
    <name type="scientific">Tilletia indica</name>
    <dbReference type="NCBI Taxonomy" id="43049"/>
    <lineage>
        <taxon>Eukaryota</taxon>
        <taxon>Fungi</taxon>
        <taxon>Dikarya</taxon>
        <taxon>Basidiomycota</taxon>
        <taxon>Ustilaginomycotina</taxon>
        <taxon>Exobasidiomycetes</taxon>
        <taxon>Tilletiales</taxon>
        <taxon>Tilletiaceae</taxon>
        <taxon>Tilletia</taxon>
    </lineage>
</organism>
<dbReference type="Proteomes" id="UP000077521">
    <property type="component" value="Unassembled WGS sequence"/>
</dbReference>
<protein>
    <submittedName>
        <fullName evidence="2">Uncharacterized protein</fullName>
    </submittedName>
</protein>
<evidence type="ECO:0000256" key="1">
    <source>
        <dbReference type="SAM" id="MobiDB-lite"/>
    </source>
</evidence>
<gene>
    <name evidence="2" type="ORF">A4X13_0g9555</name>
</gene>
<dbReference type="AlphaFoldDB" id="A0A8T8S8Z9"/>
<feature type="non-terminal residue" evidence="2">
    <location>
        <position position="1"/>
    </location>
</feature>
<feature type="region of interest" description="Disordered" evidence="1">
    <location>
        <begin position="89"/>
        <end position="108"/>
    </location>
</feature>
<comment type="caution">
    <text evidence="2">The sequence shown here is derived from an EMBL/GenBank/DDBJ whole genome shotgun (WGS) entry which is preliminary data.</text>
</comment>
<feature type="compositionally biased region" description="Polar residues" evidence="1">
    <location>
        <begin position="93"/>
        <end position="107"/>
    </location>
</feature>
<feature type="region of interest" description="Disordered" evidence="1">
    <location>
        <begin position="1"/>
        <end position="52"/>
    </location>
</feature>
<name>A0A8T8S8Z9_9BASI</name>